<reference evidence="1 2" key="2">
    <citation type="journal article" date="2003" name="DNA Res.">
        <title>Complete genome structure of Gloeobacter violaceus PCC 7421, a cyanobacterium that lacks thylakoids (supplement).</title>
        <authorList>
            <person name="Nakamura Y."/>
            <person name="Kaneko T."/>
            <person name="Sato S."/>
            <person name="Mimuro M."/>
            <person name="Miyashita H."/>
            <person name="Tsuchiya T."/>
            <person name="Sasamoto S."/>
            <person name="Watanabe A."/>
            <person name="Kawashima K."/>
            <person name="Kishida Y."/>
            <person name="Kiyokawa C."/>
            <person name="Kohara M."/>
            <person name="Matsumoto M."/>
            <person name="Matsuno A."/>
            <person name="Nakazaki N."/>
            <person name="Shimpo S."/>
            <person name="Takeuchi C."/>
            <person name="Yamada M."/>
            <person name="Tabata S."/>
        </authorList>
    </citation>
    <scope>NUCLEOTIDE SEQUENCE [LARGE SCALE GENOMIC DNA]</scope>
    <source>
        <strain evidence="2">ATCC 29082 / PCC 7421</strain>
    </source>
</reference>
<sequence length="52" mass="6037">MLYRLRHDDERYCCGLFDRTADALRENSLGSLPEKHAELLGKILEHYGFGLI</sequence>
<dbReference type="EnsemblBacteria" id="BAC91130">
    <property type="protein sequence ID" value="BAC91130"/>
    <property type="gene ID" value="BAC91130"/>
</dbReference>
<dbReference type="OrthoDB" id="425502at2"/>
<gene>
    <name evidence="1" type="ordered locus">gsr3189</name>
</gene>
<name>Q7NGI0_GLOVI</name>
<dbReference type="EMBL" id="BA000045">
    <property type="protein sequence ID" value="BAC91130.1"/>
    <property type="molecule type" value="Genomic_DNA"/>
</dbReference>
<dbReference type="STRING" id="251221.gene:10760697"/>
<dbReference type="eggNOG" id="ENOG5030UZC">
    <property type="taxonomic scope" value="Bacteria"/>
</dbReference>
<dbReference type="AlphaFoldDB" id="Q7NGI0"/>
<dbReference type="HOGENOM" id="CLU_3080350_0_0_3"/>
<dbReference type="Proteomes" id="UP000000557">
    <property type="component" value="Chromosome"/>
</dbReference>
<proteinExistence type="predicted"/>
<reference evidence="1 2" key="1">
    <citation type="journal article" date="2003" name="DNA Res.">
        <title>Complete genome structure of Gloeobacter violaceus PCC 7421, a cyanobacterium that lacks thylakoids.</title>
        <authorList>
            <person name="Nakamura Y."/>
            <person name="Kaneko T."/>
            <person name="Sato S."/>
            <person name="Mimuro M."/>
            <person name="Miyashita H."/>
            <person name="Tsuchiya T."/>
            <person name="Sasamoto S."/>
            <person name="Watanabe A."/>
            <person name="Kawashima K."/>
            <person name="Kishida Y."/>
            <person name="Kiyokawa C."/>
            <person name="Kohara M."/>
            <person name="Matsumoto M."/>
            <person name="Matsuno A."/>
            <person name="Nakazaki N."/>
            <person name="Shimpo S."/>
            <person name="Takeuchi C."/>
            <person name="Yamada M."/>
            <person name="Tabata S."/>
        </authorList>
    </citation>
    <scope>NUCLEOTIDE SEQUENCE [LARGE SCALE GENOMIC DNA]</scope>
    <source>
        <strain evidence="2">ATCC 29082 / PCC 7421</strain>
    </source>
</reference>
<keyword evidence="2" id="KW-1185">Reference proteome</keyword>
<accession>Q7NGI0</accession>
<dbReference type="InParanoid" id="Q7NGI0"/>
<evidence type="ECO:0000313" key="2">
    <source>
        <dbReference type="Proteomes" id="UP000000557"/>
    </source>
</evidence>
<organism evidence="1 2">
    <name type="scientific">Gloeobacter violaceus (strain ATCC 29082 / PCC 7421)</name>
    <dbReference type="NCBI Taxonomy" id="251221"/>
    <lineage>
        <taxon>Bacteria</taxon>
        <taxon>Bacillati</taxon>
        <taxon>Cyanobacteriota</taxon>
        <taxon>Cyanophyceae</taxon>
        <taxon>Gloeobacterales</taxon>
        <taxon>Gloeobacteraceae</taxon>
        <taxon>Gloeobacter</taxon>
    </lineage>
</organism>
<evidence type="ECO:0000313" key="1">
    <source>
        <dbReference type="EMBL" id="BAC91130.1"/>
    </source>
</evidence>
<protein>
    <submittedName>
        <fullName evidence="1">Gsr3189 protein</fullName>
    </submittedName>
</protein>
<dbReference type="KEGG" id="gvi:gsr3189"/>